<dbReference type="Proteomes" id="UP000034778">
    <property type="component" value="Unassembled WGS sequence"/>
</dbReference>
<evidence type="ECO:0000256" key="1">
    <source>
        <dbReference type="SAM" id="Phobius"/>
    </source>
</evidence>
<feature type="transmembrane region" description="Helical" evidence="1">
    <location>
        <begin position="61"/>
        <end position="82"/>
    </location>
</feature>
<evidence type="ECO:0000313" key="4">
    <source>
        <dbReference type="Proteomes" id="UP000034778"/>
    </source>
</evidence>
<comment type="caution">
    <text evidence="3">The sequence shown here is derived from an EMBL/GenBank/DDBJ whole genome shotgun (WGS) entry which is preliminary data.</text>
</comment>
<dbReference type="STRING" id="1618566.UR35_C0002G0067"/>
<organism evidence="3 4">
    <name type="scientific">Candidatus Woesebacteria bacterium GW2011_GWB1_33_22</name>
    <dbReference type="NCBI Taxonomy" id="1618566"/>
    <lineage>
        <taxon>Bacteria</taxon>
        <taxon>Candidatus Woeseibacteriota</taxon>
    </lineage>
</organism>
<protein>
    <submittedName>
        <fullName evidence="3">Polysaccharide pyruvyl transferase</fullName>
    </submittedName>
</protein>
<dbReference type="PANTHER" id="PTHR36836">
    <property type="entry name" value="COLANIC ACID BIOSYNTHESIS PROTEIN WCAK"/>
    <property type="match status" value="1"/>
</dbReference>
<feature type="domain" description="Polysaccharide pyruvyl transferase" evidence="2">
    <location>
        <begin position="21"/>
        <end position="337"/>
    </location>
</feature>
<proteinExistence type="predicted"/>
<dbReference type="GO" id="GO:0016740">
    <property type="term" value="F:transferase activity"/>
    <property type="evidence" value="ECO:0007669"/>
    <property type="project" value="UniProtKB-KW"/>
</dbReference>
<dbReference type="AlphaFoldDB" id="A0A0F9ZM84"/>
<sequence>MIKKVFVLADIGEDNNKSYHIGDEAMFLNNLRKYKSRNIEVSASSRSISHNTLGFNEVLDIYIKNVFTLFYLIICIYLLRFLKINIFPLRFQKTVSELVSSDLLHISGGGNLNSFWAGHIYYRYLMISLATIFNKSVILTSQTIGPLTNHFHKFLLKLCLKNAKSIGVRDIDSQKELAKLGVSESKISMSIDDAQSFNVSNNKIIDRILSTNNSFFKIGVSVHQWSKFTNYKFFNNMFYKIGELDPGISFTLIPHFFDNKDGFDVNFMNNIMKGVKNNVQFIKYQTLKQIEKETKLTFAEIIKVISSKMQMVISSRYHGLVFALSSNIPVLAINYDNYYTMKNNAILSIYFKNLKKYSVNYNKIVLFSILNKVKYIINNRKQISLALESKNKNL</sequence>
<dbReference type="EMBL" id="LBOW01000002">
    <property type="protein sequence ID" value="KKP45234.1"/>
    <property type="molecule type" value="Genomic_DNA"/>
</dbReference>
<gene>
    <name evidence="3" type="ORF">UR35_C0002G0067</name>
</gene>
<reference evidence="3 4" key="1">
    <citation type="journal article" date="2015" name="Nature">
        <title>rRNA introns, odd ribosomes, and small enigmatic genomes across a large radiation of phyla.</title>
        <authorList>
            <person name="Brown C.T."/>
            <person name="Hug L.A."/>
            <person name="Thomas B.C."/>
            <person name="Sharon I."/>
            <person name="Castelle C.J."/>
            <person name="Singh A."/>
            <person name="Wilkins M.J."/>
            <person name="Williams K.H."/>
            <person name="Banfield J.F."/>
        </authorList>
    </citation>
    <scope>NUCLEOTIDE SEQUENCE [LARGE SCALE GENOMIC DNA]</scope>
</reference>
<name>A0A0F9ZM84_9BACT</name>
<keyword evidence="1" id="KW-0472">Membrane</keyword>
<dbReference type="PANTHER" id="PTHR36836:SF1">
    <property type="entry name" value="COLANIC ACID BIOSYNTHESIS PROTEIN WCAK"/>
    <property type="match status" value="1"/>
</dbReference>
<dbReference type="InterPro" id="IPR007345">
    <property type="entry name" value="Polysacch_pyruvyl_Trfase"/>
</dbReference>
<evidence type="ECO:0000313" key="3">
    <source>
        <dbReference type="EMBL" id="KKP45234.1"/>
    </source>
</evidence>
<keyword evidence="1" id="KW-1133">Transmembrane helix</keyword>
<accession>A0A0F9ZM84</accession>
<keyword evidence="1" id="KW-0812">Transmembrane</keyword>
<evidence type="ECO:0000259" key="2">
    <source>
        <dbReference type="Pfam" id="PF04230"/>
    </source>
</evidence>
<dbReference type="Pfam" id="PF04230">
    <property type="entry name" value="PS_pyruv_trans"/>
    <property type="match status" value="1"/>
</dbReference>
<keyword evidence="3" id="KW-0808">Transferase</keyword>